<name>A0A5C6S740_9RHOB</name>
<reference evidence="1 2" key="1">
    <citation type="submission" date="2019-08" db="EMBL/GenBank/DDBJ databases">
        <authorList>
            <person name="Ye J."/>
        </authorList>
    </citation>
    <scope>NUCLEOTIDE SEQUENCE [LARGE SCALE GENOMIC DNA]</scope>
    <source>
        <strain evidence="1 2">TK008</strain>
    </source>
</reference>
<dbReference type="PIRSF" id="PIRSF010372">
    <property type="entry name" value="PaiB"/>
    <property type="match status" value="1"/>
</dbReference>
<gene>
    <name evidence="1" type="ORF">FQV27_05575</name>
</gene>
<evidence type="ECO:0000313" key="2">
    <source>
        <dbReference type="Proteomes" id="UP000321562"/>
    </source>
</evidence>
<dbReference type="PANTHER" id="PTHR35802:SF1">
    <property type="entry name" value="PROTEASE SYNTHASE AND SPORULATION PROTEIN PAI 2"/>
    <property type="match status" value="1"/>
</dbReference>
<dbReference type="Proteomes" id="UP000321562">
    <property type="component" value="Unassembled WGS sequence"/>
</dbReference>
<keyword evidence="2" id="KW-1185">Reference proteome</keyword>
<dbReference type="AlphaFoldDB" id="A0A5C6S740"/>
<protein>
    <submittedName>
        <fullName evidence="1">FMN-binding negative transcriptional regulator</fullName>
    </submittedName>
</protein>
<sequence length="213" mass="23690">MYTPPHFNEVDRDRLHSVIEENPLGILVTNSAGLLDANHIPFHLDRTAGESGTLACHVARQNPVWQELASGDPVLVVFRGSDAYISPQWYPSKQIHHRQVPTWNYVVAHVHGRVTIRDDPAFVRRNVALLTRHHEQGQPAPWKMGDAPRDYIDAMVQAIVGLEIEITRIEGKAKLSQNKDMSDIIGASVALTERGDAAIGSAMQEAASRKVRE</sequence>
<proteinExistence type="predicted"/>
<dbReference type="InterPro" id="IPR012349">
    <property type="entry name" value="Split_barrel_FMN-bd"/>
</dbReference>
<dbReference type="SUPFAM" id="SSF50475">
    <property type="entry name" value="FMN-binding split barrel"/>
    <property type="match status" value="1"/>
</dbReference>
<dbReference type="InterPro" id="IPR007396">
    <property type="entry name" value="TR_PAI2-type"/>
</dbReference>
<dbReference type="OrthoDB" id="9794948at2"/>
<accession>A0A5C6S740</accession>
<organism evidence="1 2">
    <name type="scientific">Paracoccus aurantiacus</name>
    <dbReference type="NCBI Taxonomy" id="2599412"/>
    <lineage>
        <taxon>Bacteria</taxon>
        <taxon>Pseudomonadati</taxon>
        <taxon>Pseudomonadota</taxon>
        <taxon>Alphaproteobacteria</taxon>
        <taxon>Rhodobacterales</taxon>
        <taxon>Paracoccaceae</taxon>
        <taxon>Paracoccus</taxon>
    </lineage>
</organism>
<comment type="caution">
    <text evidence="1">The sequence shown here is derived from an EMBL/GenBank/DDBJ whole genome shotgun (WGS) entry which is preliminary data.</text>
</comment>
<dbReference type="RefSeq" id="WP_147096883.1">
    <property type="nucleotide sequence ID" value="NZ_JBHUFH010000001.1"/>
</dbReference>
<dbReference type="Pfam" id="PF04299">
    <property type="entry name" value="FMN_bind_2"/>
    <property type="match status" value="1"/>
</dbReference>
<dbReference type="EMBL" id="VOPL01000002">
    <property type="protein sequence ID" value="TXB69592.1"/>
    <property type="molecule type" value="Genomic_DNA"/>
</dbReference>
<dbReference type="PANTHER" id="PTHR35802">
    <property type="entry name" value="PROTEASE SYNTHASE AND SPORULATION PROTEIN PAI 2"/>
    <property type="match status" value="1"/>
</dbReference>
<evidence type="ECO:0000313" key="1">
    <source>
        <dbReference type="EMBL" id="TXB69592.1"/>
    </source>
</evidence>
<dbReference type="Gene3D" id="2.30.110.10">
    <property type="entry name" value="Electron Transport, Fmn-binding Protein, Chain A"/>
    <property type="match status" value="1"/>
</dbReference>